<keyword evidence="1" id="KW-1133">Transmembrane helix</keyword>
<dbReference type="InterPro" id="IPR019664">
    <property type="entry name" value="Uncharacterised_Ycf51"/>
</dbReference>
<organism evidence="2 3">
    <name type="scientific">Aphanothece sacrum FPU1</name>
    <dbReference type="NCBI Taxonomy" id="1920663"/>
    <lineage>
        <taxon>Bacteria</taxon>
        <taxon>Bacillati</taxon>
        <taxon>Cyanobacteriota</taxon>
        <taxon>Cyanophyceae</taxon>
        <taxon>Oscillatoriophycideae</taxon>
        <taxon>Chroococcales</taxon>
        <taxon>Aphanothecaceae</taxon>
        <taxon>Aphanothece</taxon>
    </lineage>
</organism>
<gene>
    <name evidence="2" type="ORF">AsFPU1_2402</name>
</gene>
<comment type="caution">
    <text evidence="2">The sequence shown here is derived from an EMBL/GenBank/DDBJ whole genome shotgun (WGS) entry which is preliminary data.</text>
</comment>
<dbReference type="EMBL" id="BDQK01000013">
    <property type="protein sequence ID" value="GBF80993.1"/>
    <property type="molecule type" value="Genomic_DNA"/>
</dbReference>
<dbReference type="AlphaFoldDB" id="A0A401II67"/>
<sequence>MDILTNLNFSNYIQWLGILSLVFLLLTIVAFFVGWGFRFRLVGITSFMVVLTVGLFGLGLGLFTRTQIPGAVHFSRVYDNGGNQVVIVVPPSITPDEVEPTLKQAANDYFSYGRVGPQNSQLTIRLRTILHPQPGMTEPLYLGQVKRSLAVREDENLDIEIFSQNLAKLPNYKL</sequence>
<keyword evidence="3" id="KW-1185">Reference proteome</keyword>
<protein>
    <recommendedName>
        <fullName evidence="4">DUF2518 family protein</fullName>
    </recommendedName>
</protein>
<dbReference type="OrthoDB" id="422772at2"/>
<evidence type="ECO:0008006" key="4">
    <source>
        <dbReference type="Google" id="ProtNLM"/>
    </source>
</evidence>
<accession>A0A401II67</accession>
<dbReference type="RefSeq" id="WP_124974941.1">
    <property type="nucleotide sequence ID" value="NZ_BDQK01000013.1"/>
</dbReference>
<dbReference type="Pfam" id="PF10726">
    <property type="entry name" value="DUF2518"/>
    <property type="match status" value="1"/>
</dbReference>
<evidence type="ECO:0000313" key="3">
    <source>
        <dbReference type="Proteomes" id="UP000287247"/>
    </source>
</evidence>
<evidence type="ECO:0000256" key="1">
    <source>
        <dbReference type="SAM" id="Phobius"/>
    </source>
</evidence>
<keyword evidence="1" id="KW-0812">Transmembrane</keyword>
<name>A0A401II67_APHSA</name>
<dbReference type="Proteomes" id="UP000287247">
    <property type="component" value="Unassembled WGS sequence"/>
</dbReference>
<reference evidence="3" key="1">
    <citation type="submission" date="2017-05" db="EMBL/GenBank/DDBJ databases">
        <title>Physiological properties and genetic analysis related to exopolysaccharide production of fresh-water unicellular cyanobacterium Aphanothece sacrum, Suizenji Nori, that has been cultured as a food source in Japan.</title>
        <authorList>
            <person name="Kanesaki Y."/>
            <person name="Yoshikawa S."/>
            <person name="Ohki K."/>
        </authorList>
    </citation>
    <scope>NUCLEOTIDE SEQUENCE [LARGE SCALE GENOMIC DNA]</scope>
    <source>
        <strain evidence="3">FPU1</strain>
    </source>
</reference>
<feature type="transmembrane region" description="Helical" evidence="1">
    <location>
        <begin position="12"/>
        <end position="34"/>
    </location>
</feature>
<keyword evidence="1" id="KW-0472">Membrane</keyword>
<evidence type="ECO:0000313" key="2">
    <source>
        <dbReference type="EMBL" id="GBF80993.1"/>
    </source>
</evidence>
<proteinExistence type="predicted"/>
<feature type="transmembrane region" description="Helical" evidence="1">
    <location>
        <begin position="41"/>
        <end position="63"/>
    </location>
</feature>